<dbReference type="EMBL" id="UOFT01000026">
    <property type="protein sequence ID" value="VAW92514.1"/>
    <property type="molecule type" value="Genomic_DNA"/>
</dbReference>
<dbReference type="Pfam" id="PF19662">
    <property type="entry name" value="DUF6165"/>
    <property type="match status" value="1"/>
</dbReference>
<name>A0A3B1AF53_9ZZZZ</name>
<evidence type="ECO:0000313" key="1">
    <source>
        <dbReference type="EMBL" id="VAW92514.1"/>
    </source>
</evidence>
<reference evidence="1" key="1">
    <citation type="submission" date="2018-06" db="EMBL/GenBank/DDBJ databases">
        <authorList>
            <person name="Zhirakovskaya E."/>
        </authorList>
    </citation>
    <scope>NUCLEOTIDE SEQUENCE</scope>
</reference>
<proteinExistence type="predicted"/>
<accession>A0A3B1AF53</accession>
<gene>
    <name evidence="1" type="ORF">MNBD_GAMMA23-1943</name>
</gene>
<organism evidence="1">
    <name type="scientific">hydrothermal vent metagenome</name>
    <dbReference type="NCBI Taxonomy" id="652676"/>
    <lineage>
        <taxon>unclassified sequences</taxon>
        <taxon>metagenomes</taxon>
        <taxon>ecological metagenomes</taxon>
    </lineage>
</organism>
<dbReference type="AlphaFoldDB" id="A0A3B1AF53"/>
<dbReference type="InterPro" id="IPR046163">
    <property type="entry name" value="DUF6165"/>
</dbReference>
<sequence length="131" mass="15219">MTIQASISYGEFLDKLTILEIKKERIQDKDKLQNIQNELDSVIATWQNCPASRADIKTELAALKAINEKLWVIEDDIRDKERQQCFDQGFIDLARSVYFENDTRAKIKKDINLKLGSDLIEEKSYADYKTT</sequence>
<protein>
    <submittedName>
        <fullName evidence="1">Uncharacterized protein</fullName>
    </submittedName>
</protein>